<name>A0A0R1W7U9_9LACO</name>
<evidence type="ECO:0008006" key="5">
    <source>
        <dbReference type="Google" id="ProtNLM"/>
    </source>
</evidence>
<dbReference type="NCBIfam" id="NF033550">
    <property type="entry name" value="transpos_ISL3"/>
    <property type="match status" value="1"/>
</dbReference>
<dbReference type="RefSeq" id="WP_083483693.1">
    <property type="nucleotide sequence ID" value="NZ_AZFV01000066.1"/>
</dbReference>
<evidence type="ECO:0000313" key="4">
    <source>
        <dbReference type="Proteomes" id="UP000051302"/>
    </source>
</evidence>
<comment type="caution">
    <text evidence="3">The sequence shown here is derived from an EMBL/GenBank/DDBJ whole genome shotgun (WGS) entry which is preliminary data.</text>
</comment>
<evidence type="ECO:0000259" key="1">
    <source>
        <dbReference type="Pfam" id="PF01610"/>
    </source>
</evidence>
<dbReference type="InterPro" id="IPR029261">
    <property type="entry name" value="Transposase_Znf"/>
</dbReference>
<gene>
    <name evidence="3" type="ORF">FD31_GL002390</name>
</gene>
<dbReference type="PANTHER" id="PTHR33498:SF1">
    <property type="entry name" value="TRANSPOSASE FOR INSERTION SEQUENCE ELEMENT IS1557"/>
    <property type="match status" value="1"/>
</dbReference>
<dbReference type="PANTHER" id="PTHR33498">
    <property type="entry name" value="TRANSPOSASE FOR INSERTION SEQUENCE ELEMENT IS1557"/>
    <property type="match status" value="1"/>
</dbReference>
<proteinExistence type="predicted"/>
<sequence>MAKYEPINYNINLLGENYFVYDTTNKENTICLFIKSLPHASRCPNCGVPSREVAATYHRILQDTPIHNENTILDVDIYKYRCNNSKCSQKIFVEELPFASAYQRRTDALNMFILGVSIYLSNEGASNVLKLLGTNISNDSIQKLYDQLEFVDDPNVKAVGIDDIALRKGQSYATAVYDLKDHHLMALLRGRDVSSIKGWLEQHSKIKFVARDRASAYAKAISEALPKCTQVADRFHLLQNLIDKLRDILKQNLPSTVFIKADRVLKHPPKKIWIEQPCPSGLLEHIDYDNSIPINDKGEQIVFDNKSRKLKSRQYKCQATRRHSKQIKIIKIKQDYKLTAASVGQAASKYNLSRATVIKYLKMTQFEIEEMNKPKNYKKRKTIMDDYSNIIYKMMSDGLTDNVIYYYVLSRGYNHNKNSLWDYITKISQNNFPGRPSAGSIQGSKLCYPLGVVCIKRNKLIKDILTINRESSKYIKDNRRLSVLKLSYPVIAQVQKIFKEFHEVLMGNNPKLLGNFLSTYKNSMISGFCETIKKDIAPVKSAISLDINSGFVEGNNNKLKLIKRIVYGRSGLVNFAKKCQLAFLASQDKFQLEQLKTKKH</sequence>
<feature type="domain" description="Transposase IS204/IS1001/IS1096/IS1165 zinc-finger" evidence="2">
    <location>
        <begin position="41"/>
        <end position="84"/>
    </location>
</feature>
<reference evidence="3 4" key="1">
    <citation type="journal article" date="2015" name="Genome Announc.">
        <title>Expanding the biotechnology potential of lactobacilli through comparative genomics of 213 strains and associated genera.</title>
        <authorList>
            <person name="Sun Z."/>
            <person name="Harris H.M."/>
            <person name="McCann A."/>
            <person name="Guo C."/>
            <person name="Argimon S."/>
            <person name="Zhang W."/>
            <person name="Yang X."/>
            <person name="Jeffery I.B."/>
            <person name="Cooney J.C."/>
            <person name="Kagawa T.F."/>
            <person name="Liu W."/>
            <person name="Song Y."/>
            <person name="Salvetti E."/>
            <person name="Wrobel A."/>
            <person name="Rasinkangas P."/>
            <person name="Parkhill J."/>
            <person name="Rea M.C."/>
            <person name="O'Sullivan O."/>
            <person name="Ritari J."/>
            <person name="Douillard F.P."/>
            <person name="Paul Ross R."/>
            <person name="Yang R."/>
            <person name="Briner A.E."/>
            <person name="Felis G.E."/>
            <person name="de Vos W.M."/>
            <person name="Barrangou R."/>
            <person name="Klaenhammer T.R."/>
            <person name="Caufield P.W."/>
            <person name="Cui Y."/>
            <person name="Zhang H."/>
            <person name="O'Toole P.W."/>
        </authorList>
    </citation>
    <scope>NUCLEOTIDE SEQUENCE [LARGE SCALE GENOMIC DNA]</scope>
    <source>
        <strain evidence="3 4">DSM 16982</strain>
    </source>
</reference>
<organism evidence="3 4">
    <name type="scientific">Companilactobacillus nantensis DSM 16982</name>
    <dbReference type="NCBI Taxonomy" id="1423774"/>
    <lineage>
        <taxon>Bacteria</taxon>
        <taxon>Bacillati</taxon>
        <taxon>Bacillota</taxon>
        <taxon>Bacilli</taxon>
        <taxon>Lactobacillales</taxon>
        <taxon>Lactobacillaceae</taxon>
        <taxon>Companilactobacillus</taxon>
    </lineage>
</organism>
<feature type="domain" description="Transposase IS204/IS1001/IS1096/IS1165 DDE" evidence="1">
    <location>
        <begin position="159"/>
        <end position="251"/>
    </location>
</feature>
<dbReference type="EMBL" id="AZFV01000066">
    <property type="protein sequence ID" value="KRM13984.1"/>
    <property type="molecule type" value="Genomic_DNA"/>
</dbReference>
<evidence type="ECO:0000313" key="3">
    <source>
        <dbReference type="EMBL" id="KRM13984.1"/>
    </source>
</evidence>
<dbReference type="Pfam" id="PF14690">
    <property type="entry name" value="Zn_ribbon_ISL3"/>
    <property type="match status" value="1"/>
</dbReference>
<dbReference type="InterPro" id="IPR002560">
    <property type="entry name" value="Transposase_DDE"/>
</dbReference>
<keyword evidence="4" id="KW-1185">Reference proteome</keyword>
<dbReference type="InterPro" id="IPR047951">
    <property type="entry name" value="Transpos_ISL3"/>
</dbReference>
<dbReference type="AlphaFoldDB" id="A0A0R1W7U9"/>
<dbReference type="Pfam" id="PF01610">
    <property type="entry name" value="DDE_Tnp_ISL3"/>
    <property type="match status" value="2"/>
</dbReference>
<dbReference type="Proteomes" id="UP000051302">
    <property type="component" value="Unassembled WGS sequence"/>
</dbReference>
<accession>A0A0R1W7U9</accession>
<protein>
    <recommendedName>
        <fullName evidence="5">Transposase</fullName>
    </recommendedName>
</protein>
<feature type="domain" description="Transposase IS204/IS1001/IS1096/IS1165 DDE" evidence="1">
    <location>
        <begin position="488"/>
        <end position="576"/>
    </location>
</feature>
<evidence type="ECO:0000259" key="2">
    <source>
        <dbReference type="Pfam" id="PF14690"/>
    </source>
</evidence>
<dbReference type="PATRIC" id="fig|1423774.3.peg.2482"/>